<dbReference type="Proteomes" id="UP001054252">
    <property type="component" value="Unassembled WGS sequence"/>
</dbReference>
<accession>A0AAV5K345</accession>
<keyword evidence="2" id="KW-1185">Reference proteome</keyword>
<sequence>MLNQIEIQMVVGGLHGEDRCQVELLINCSSWKIYILEEVQRPNGFPDQIKWQYSTVGYSPKRAYSFLEVSSPCLDSNSCKLIRTRCCPLEVSVFAWRLMLNRDNLAARGIDLSQQDSCIFCDMLAKKMLTMFLLPAVKSLKSNNEFLDGGTLRSSTQVQPLNSCCILPLGLDLDSLATVGLRLFLQQLGPYGLQEIIVFNHST</sequence>
<name>A0AAV5K345_9ROSI</name>
<organism evidence="1 2">
    <name type="scientific">Rubroshorea leprosula</name>
    <dbReference type="NCBI Taxonomy" id="152421"/>
    <lineage>
        <taxon>Eukaryota</taxon>
        <taxon>Viridiplantae</taxon>
        <taxon>Streptophyta</taxon>
        <taxon>Embryophyta</taxon>
        <taxon>Tracheophyta</taxon>
        <taxon>Spermatophyta</taxon>
        <taxon>Magnoliopsida</taxon>
        <taxon>eudicotyledons</taxon>
        <taxon>Gunneridae</taxon>
        <taxon>Pentapetalae</taxon>
        <taxon>rosids</taxon>
        <taxon>malvids</taxon>
        <taxon>Malvales</taxon>
        <taxon>Dipterocarpaceae</taxon>
        <taxon>Rubroshorea</taxon>
    </lineage>
</organism>
<gene>
    <name evidence="1" type="ORF">SLEP1_g31353</name>
</gene>
<comment type="caution">
    <text evidence="1">The sequence shown here is derived from an EMBL/GenBank/DDBJ whole genome shotgun (WGS) entry which is preliminary data.</text>
</comment>
<proteinExistence type="predicted"/>
<protein>
    <recommendedName>
        <fullName evidence="3">Reverse transcriptase zinc-binding domain-containing protein</fullName>
    </recommendedName>
</protein>
<evidence type="ECO:0000313" key="1">
    <source>
        <dbReference type="EMBL" id="GKV21369.1"/>
    </source>
</evidence>
<evidence type="ECO:0000313" key="2">
    <source>
        <dbReference type="Proteomes" id="UP001054252"/>
    </source>
</evidence>
<evidence type="ECO:0008006" key="3">
    <source>
        <dbReference type="Google" id="ProtNLM"/>
    </source>
</evidence>
<dbReference type="AlphaFoldDB" id="A0AAV5K345"/>
<dbReference type="EMBL" id="BPVZ01000057">
    <property type="protein sequence ID" value="GKV21369.1"/>
    <property type="molecule type" value="Genomic_DNA"/>
</dbReference>
<reference evidence="1 2" key="1">
    <citation type="journal article" date="2021" name="Commun. Biol.">
        <title>The genome of Shorea leprosula (Dipterocarpaceae) highlights the ecological relevance of drought in aseasonal tropical rainforests.</title>
        <authorList>
            <person name="Ng K.K.S."/>
            <person name="Kobayashi M.J."/>
            <person name="Fawcett J.A."/>
            <person name="Hatakeyama M."/>
            <person name="Paape T."/>
            <person name="Ng C.H."/>
            <person name="Ang C.C."/>
            <person name="Tnah L.H."/>
            <person name="Lee C.T."/>
            <person name="Nishiyama T."/>
            <person name="Sese J."/>
            <person name="O'Brien M.J."/>
            <person name="Copetti D."/>
            <person name="Mohd Noor M.I."/>
            <person name="Ong R.C."/>
            <person name="Putra M."/>
            <person name="Sireger I.Z."/>
            <person name="Indrioko S."/>
            <person name="Kosugi Y."/>
            <person name="Izuno A."/>
            <person name="Isagi Y."/>
            <person name="Lee S.L."/>
            <person name="Shimizu K.K."/>
        </authorList>
    </citation>
    <scope>NUCLEOTIDE SEQUENCE [LARGE SCALE GENOMIC DNA]</scope>
    <source>
        <strain evidence="1">214</strain>
    </source>
</reference>